<comment type="caution">
    <text evidence="3">The sequence shown here is derived from an EMBL/GenBank/DDBJ whole genome shotgun (WGS) entry which is preliminary data.</text>
</comment>
<dbReference type="Pfam" id="PF06048">
    <property type="entry name" value="DUF927"/>
    <property type="match status" value="1"/>
</dbReference>
<sequence length="804" mass="92928">MLHSSYVQEVEMIFPNTNIIKCLGYSNGNTHYSTAKKPLGSYINRESLTETEIRDHLARGGWIGALVPKGFIVIDVDDVEHGSYLIKLLKGERVRHHLIRTPRGYQFVFKASSISNKQVKMISRFFTSLGILIDTRVGTTNSFIVFPSQNTEKRFIVEVAEDLDELPVYLRPVWNAQKTKDYYFAIPMVNGSRNQSLYDLGRRLKSINVPLDQVKQSMLLIYKYFCIDKDRSYTWEDVKASIDSIAKLEQTSRKKEEPLEVNNIFQSFEFKLPDPYLKKEGSLYKKEMKKIDGKLQEVSTFVSRNVPYITKYLEHLERSEIYYEICWNNMGRDFKETVAASTIASKREILSLADKGLSCNDSNSKHLIEYFDLFIAKNDIPTVQIVNRLGQIKGKFIHPVISNEIQVLPNDGGELQLHESFRVKGTVDSWIKNVFNLVKNHPKAVLPILSSFASVILHEFDMKPIVIDVSGTSSSGKSGLLRMCASVWGDPERYLGTFNTTLVAVERRSTFLNSFPQILDDSNGANETKMIQPMIYQYVNNTGKQRGSLNGSQYTDSWNSLMITSGENEIVTYANAQGVPARVILISNFSFEGEDHDYLRKVYDSFRDNYGAIGIEFLKRWQENREHYMKYFKAYEKQFLEISCDNNILKRLSRHYSFIVFTGRVLNEMFKNESIEINLRDLEELFVEMSKTNKAMDLPIVELQNALEDIDANRNKLYADYEPQGTINAFFHNGDFYFAPAYLKQRLGLNEKQIRYLWMKRGLTDTFINKDNEVDYKVIKKNKRSFRGVLVNREIIEQLGFNFS</sequence>
<evidence type="ECO:0000256" key="1">
    <source>
        <dbReference type="SAM" id="Coils"/>
    </source>
</evidence>
<gene>
    <name evidence="3" type="ORF">AS888_19295</name>
</gene>
<dbReference type="RefSeq" id="WP_061142114.1">
    <property type="nucleotide sequence ID" value="NZ_LNNH01000018.1"/>
</dbReference>
<evidence type="ECO:0000313" key="4">
    <source>
        <dbReference type="Proteomes" id="UP000064189"/>
    </source>
</evidence>
<dbReference type="AlphaFoldDB" id="A0A109MYK7"/>
<organism evidence="3 4">
    <name type="scientific">Peribacillus simplex</name>
    <dbReference type="NCBI Taxonomy" id="1478"/>
    <lineage>
        <taxon>Bacteria</taxon>
        <taxon>Bacillati</taxon>
        <taxon>Bacillota</taxon>
        <taxon>Bacilli</taxon>
        <taxon>Bacillales</taxon>
        <taxon>Bacillaceae</taxon>
        <taxon>Peribacillus</taxon>
    </lineage>
</organism>
<reference evidence="3 4" key="1">
    <citation type="submission" date="2015-11" db="EMBL/GenBank/DDBJ databases">
        <title>Genome Sequence of Bacillus simplex strain VanAntwerpen2.</title>
        <authorList>
            <person name="Couger M.B."/>
        </authorList>
    </citation>
    <scope>NUCLEOTIDE SEQUENCE [LARGE SCALE GENOMIC DNA]</scope>
    <source>
        <strain evidence="3 4">VanAntwerpen02</strain>
    </source>
</reference>
<keyword evidence="1" id="KW-0175">Coiled coil</keyword>
<dbReference type="EMBL" id="LNNH01000018">
    <property type="protein sequence ID" value="KWW20285.1"/>
    <property type="molecule type" value="Genomic_DNA"/>
</dbReference>
<evidence type="ECO:0000313" key="3">
    <source>
        <dbReference type="EMBL" id="KWW20285.1"/>
    </source>
</evidence>
<accession>A0A109MYK7</accession>
<protein>
    <recommendedName>
        <fullName evidence="2">DUF927 domain-containing protein</fullName>
    </recommendedName>
</protein>
<proteinExistence type="predicted"/>
<feature type="domain" description="DUF927" evidence="2">
    <location>
        <begin position="278"/>
        <end position="552"/>
    </location>
</feature>
<evidence type="ECO:0000259" key="2">
    <source>
        <dbReference type="Pfam" id="PF06048"/>
    </source>
</evidence>
<dbReference type="InterPro" id="IPR009270">
    <property type="entry name" value="DUF927"/>
</dbReference>
<name>A0A109MYK7_9BACI</name>
<keyword evidence="4" id="KW-1185">Reference proteome</keyword>
<dbReference type="Proteomes" id="UP000064189">
    <property type="component" value="Unassembled WGS sequence"/>
</dbReference>
<feature type="coiled-coil region" evidence="1">
    <location>
        <begin position="672"/>
        <end position="720"/>
    </location>
</feature>